<gene>
    <name evidence="1" type="ORF">LCGC14_3136020</name>
</gene>
<dbReference type="AlphaFoldDB" id="A0A0F8VY96"/>
<accession>A0A0F8VY96</accession>
<feature type="non-terminal residue" evidence="1">
    <location>
        <position position="193"/>
    </location>
</feature>
<evidence type="ECO:0000313" key="1">
    <source>
        <dbReference type="EMBL" id="KKK49342.1"/>
    </source>
</evidence>
<sequence>MKVLALIISLFFFSISTVQADGFFSYLFSGKWNPSEEPLLIGQNGFQDIQNLRYFQNHLRGVKGDIKVTETIANTPYYKPRSAYHFTKDNPTETHIIAQFFNEDLDDSVLSQNVTPPPNAGEFSGITLHQDVPGSKVGSFATVSGGNLAYANGEEVLIWGGNERPVHGFLLGIDQAADHWTEVYQNNSNTSVS</sequence>
<proteinExistence type="predicted"/>
<comment type="caution">
    <text evidence="1">The sequence shown here is derived from an EMBL/GenBank/DDBJ whole genome shotgun (WGS) entry which is preliminary data.</text>
</comment>
<organism evidence="1">
    <name type="scientific">marine sediment metagenome</name>
    <dbReference type="NCBI Taxonomy" id="412755"/>
    <lineage>
        <taxon>unclassified sequences</taxon>
        <taxon>metagenomes</taxon>
        <taxon>ecological metagenomes</taxon>
    </lineage>
</organism>
<protein>
    <submittedName>
        <fullName evidence="1">Uncharacterized protein</fullName>
    </submittedName>
</protein>
<name>A0A0F8VY96_9ZZZZ</name>
<dbReference type="EMBL" id="LAZR01068596">
    <property type="protein sequence ID" value="KKK49342.1"/>
    <property type="molecule type" value="Genomic_DNA"/>
</dbReference>
<reference evidence="1" key="1">
    <citation type="journal article" date="2015" name="Nature">
        <title>Complex archaea that bridge the gap between prokaryotes and eukaryotes.</title>
        <authorList>
            <person name="Spang A."/>
            <person name="Saw J.H."/>
            <person name="Jorgensen S.L."/>
            <person name="Zaremba-Niedzwiedzka K."/>
            <person name="Martijn J."/>
            <person name="Lind A.E."/>
            <person name="van Eijk R."/>
            <person name="Schleper C."/>
            <person name="Guy L."/>
            <person name="Ettema T.J."/>
        </authorList>
    </citation>
    <scope>NUCLEOTIDE SEQUENCE</scope>
</reference>